<evidence type="ECO:0000313" key="2">
    <source>
        <dbReference type="EMBL" id="CRG85678.1"/>
    </source>
</evidence>
<sequence>MLCIMYFFFICQFCILIKITISQEFQTIENKSKLKEGTRDNNDDLSALLDEILDENIIQKSLLYNEDISSNSQDISLDLPSTSFILQNDNLGLLDTNSDLQDIDLNLMNTNFDLEDVSLPVTCSDLLDMYLGILDTTLVIKDISLSLPNASSILQNDNLDLSDTSSDSQDSDLFSLSTGFDLQDVSLDLPNTSSILQNDNLDLLDTSSDSQNVDLGLPDMDSNLQDTNSDLFDTSLTLQDASSSSLNASSDLQEIDFPLNGTDYDLLDTHLDLPYTNSSSQDISSVLMDTGSNLQNNILYEQTENYYLQNNFNSENTLFDFQELESISQFNSTTVGELHTSLQNNASSINNYVSDLERTISQNYYFNLRDESTLTRADSYCNSEINKMLLKRRKEEETENDQAKKQKIQEYTYDDDINLSGDDSNLNEVEIDLNDDEINLIRDEINLSDCEMNDIVKNGKNNLKKHINGKTNIKIFSLESSQNVFKIECDELKDLLPDLQGIIRLLKEKFNKIARYYNSNIQTLKCLIEEELKNVDEEDFNRIKFHYNFNEEHNYKKQDYNFDSLSFKNKLKKPMIKLLDIYISLGTLIKNVETYESMIMLYRRKFSVISKTTSELFFNNLLFSRHLLSLDGETFICHKMLNSIKEMIEHIEKLESASSLDQNISSIVQFYVSYAIRQLGKPCRKISSFLKYLKRMNISFEDHKKILQIVFHFIQKKNEQNKKKLRVAKKNFFMKEVMQAFSKILLKEDNYISESLKRASTHFNINVEDLDINKTSLDSLLQNKSTIMNAQMLYLSFMVLVKYLSIRHQYHKAENAFKKLKTMVNKKNMKRLFKKTYESGNFRKRMLLKLKFLKGELSKIELNLVYRSLYSEYKNDMLSIKKVLNSLIYKRQSPLEFLRSLKKSLNDYLLLKREGEDVGKMEESILYMLFHTNEIMNECWINEIE</sequence>
<dbReference type="OMA" id="NDISCIQ"/>
<protein>
    <submittedName>
        <fullName evidence="2">Surface-associated interspersed protein (SURFIN)</fullName>
    </submittedName>
</protein>
<keyword evidence="1" id="KW-0732">Signal</keyword>
<gene>
    <name evidence="2" type="ORF">PRELSG_0013700</name>
</gene>
<dbReference type="KEGG" id="prel:PRELSG_0013700"/>
<feature type="signal peptide" evidence="1">
    <location>
        <begin position="1"/>
        <end position="22"/>
    </location>
</feature>
<dbReference type="AlphaFoldDB" id="A0A1J1GKL7"/>
<dbReference type="RefSeq" id="XP_028531340.1">
    <property type="nucleotide sequence ID" value="XM_028677656.1"/>
</dbReference>
<evidence type="ECO:0000256" key="1">
    <source>
        <dbReference type="SAM" id="SignalP"/>
    </source>
</evidence>
<dbReference type="VEuPathDB" id="PlasmoDB:PRELSG_0013700"/>
<organism evidence="2 3">
    <name type="scientific">Plasmodium relictum</name>
    <dbReference type="NCBI Taxonomy" id="85471"/>
    <lineage>
        <taxon>Eukaryota</taxon>
        <taxon>Sar</taxon>
        <taxon>Alveolata</taxon>
        <taxon>Apicomplexa</taxon>
        <taxon>Aconoidasida</taxon>
        <taxon>Haemosporida</taxon>
        <taxon>Plasmodiidae</taxon>
        <taxon>Plasmodium</taxon>
        <taxon>Plasmodium (Haemamoeba)</taxon>
    </lineage>
</organism>
<accession>A0A1J1GKL7</accession>
<dbReference type="EMBL" id="CVMU01000450">
    <property type="protein sequence ID" value="CRG85678.1"/>
    <property type="molecule type" value="Genomic_DNA"/>
</dbReference>
<dbReference type="GeneID" id="39734061"/>
<proteinExistence type="predicted"/>
<name>A0A1J1GKL7_PLARL</name>
<reference evidence="2 3" key="1">
    <citation type="submission" date="2015-04" db="EMBL/GenBank/DDBJ databases">
        <authorList>
            <consortium name="Pathogen Informatics"/>
        </authorList>
    </citation>
    <scope>NUCLEOTIDE SEQUENCE [LARGE SCALE GENOMIC DNA]</scope>
    <source>
        <strain evidence="2 3">SGS1</strain>
    </source>
</reference>
<keyword evidence="3" id="KW-1185">Reference proteome</keyword>
<dbReference type="Proteomes" id="UP000220158">
    <property type="component" value="Unassembled WGS sequence"/>
</dbReference>
<feature type="chain" id="PRO_5012814266" evidence="1">
    <location>
        <begin position="23"/>
        <end position="945"/>
    </location>
</feature>
<evidence type="ECO:0000313" key="3">
    <source>
        <dbReference type="Proteomes" id="UP000220158"/>
    </source>
</evidence>